<reference evidence="1" key="1">
    <citation type="journal article" date="2015" name="Nature">
        <title>Complex archaea that bridge the gap between prokaryotes and eukaryotes.</title>
        <authorList>
            <person name="Spang A."/>
            <person name="Saw J.H."/>
            <person name="Jorgensen S.L."/>
            <person name="Zaremba-Niedzwiedzka K."/>
            <person name="Martijn J."/>
            <person name="Lind A.E."/>
            <person name="van Eijk R."/>
            <person name="Schleper C."/>
            <person name="Guy L."/>
            <person name="Ettema T.J."/>
        </authorList>
    </citation>
    <scope>NUCLEOTIDE SEQUENCE</scope>
</reference>
<sequence>MKKVLIIVPVKDKPMAECVKALEMQDYFNYEILMNHREPTHISENKLINSVMNDMLSRNELREKALKYDAEYFWMVDDDVVPPQKALTNLMLQMGEKSTTIDFPMPNGTIIPKGTKNPEKFIIGGWYPVRYSNNHLWVCGNWIADNIFCLLEKPEPSLIRVDVIGLGCCLVKREVLEKVVMTEKECLKTLKNKFGEDIIGGVCEAFCNIANNFKYRIYADGSVICEHLKRGVLV</sequence>
<evidence type="ECO:0008006" key="2">
    <source>
        <dbReference type="Google" id="ProtNLM"/>
    </source>
</evidence>
<accession>A0A0F9IB20</accession>
<name>A0A0F9IB20_9ZZZZ</name>
<protein>
    <recommendedName>
        <fullName evidence="2">Glycosyltransferase 2-like domain-containing protein</fullName>
    </recommendedName>
</protein>
<organism evidence="1">
    <name type="scientific">marine sediment metagenome</name>
    <dbReference type="NCBI Taxonomy" id="412755"/>
    <lineage>
        <taxon>unclassified sequences</taxon>
        <taxon>metagenomes</taxon>
        <taxon>ecological metagenomes</taxon>
    </lineage>
</organism>
<dbReference type="EMBL" id="LAZR01012844">
    <property type="protein sequence ID" value="KKM24816.1"/>
    <property type="molecule type" value="Genomic_DNA"/>
</dbReference>
<dbReference type="AlphaFoldDB" id="A0A0F9IB20"/>
<comment type="caution">
    <text evidence="1">The sequence shown here is derived from an EMBL/GenBank/DDBJ whole genome shotgun (WGS) entry which is preliminary data.</text>
</comment>
<evidence type="ECO:0000313" key="1">
    <source>
        <dbReference type="EMBL" id="KKM24816.1"/>
    </source>
</evidence>
<dbReference type="SUPFAM" id="SSF53448">
    <property type="entry name" value="Nucleotide-diphospho-sugar transferases"/>
    <property type="match status" value="1"/>
</dbReference>
<gene>
    <name evidence="1" type="ORF">LCGC14_1601320</name>
</gene>
<proteinExistence type="predicted"/>
<dbReference type="InterPro" id="IPR029044">
    <property type="entry name" value="Nucleotide-diphossugar_trans"/>
</dbReference>